<comment type="similarity">
    <text evidence="3">Belongs to the Rieske iron-sulfur protein family.</text>
</comment>
<keyword evidence="23" id="KW-1185">Reference proteome</keyword>
<dbReference type="AlphaFoldDB" id="A0A8J3YU52"/>
<keyword evidence="17" id="KW-1015">Disulfide bond</keyword>
<keyword evidence="12 20" id="KW-1133">Transmembrane helix</keyword>
<keyword evidence="16 20" id="KW-0472">Membrane</keyword>
<feature type="domain" description="Rieske" evidence="21">
    <location>
        <begin position="281"/>
        <end position="347"/>
    </location>
</feature>
<evidence type="ECO:0000256" key="9">
    <source>
        <dbReference type="ARBA" id="ARBA00022714"/>
    </source>
</evidence>
<keyword evidence="5" id="KW-0813">Transport</keyword>
<evidence type="ECO:0000313" key="23">
    <source>
        <dbReference type="Proteomes" id="UP000619260"/>
    </source>
</evidence>
<dbReference type="Proteomes" id="UP000619260">
    <property type="component" value="Unassembled WGS sequence"/>
</dbReference>
<feature type="transmembrane region" description="Helical" evidence="20">
    <location>
        <begin position="97"/>
        <end position="120"/>
    </location>
</feature>
<evidence type="ECO:0000256" key="13">
    <source>
        <dbReference type="ARBA" id="ARBA00023002"/>
    </source>
</evidence>
<evidence type="ECO:0000256" key="15">
    <source>
        <dbReference type="ARBA" id="ARBA00023014"/>
    </source>
</evidence>
<evidence type="ECO:0000256" key="20">
    <source>
        <dbReference type="SAM" id="Phobius"/>
    </source>
</evidence>
<dbReference type="GO" id="GO:0046872">
    <property type="term" value="F:metal ion binding"/>
    <property type="evidence" value="ECO:0007669"/>
    <property type="project" value="UniProtKB-KW"/>
</dbReference>
<name>A0A8J3YU52_9ACTN</name>
<keyword evidence="9" id="KW-0001">2Fe-2S</keyword>
<reference evidence="22" key="1">
    <citation type="submission" date="2021-01" db="EMBL/GenBank/DDBJ databases">
        <title>Whole genome shotgun sequence of Virgisporangium aliadipatigenens NBRC 105644.</title>
        <authorList>
            <person name="Komaki H."/>
            <person name="Tamura T."/>
        </authorList>
    </citation>
    <scope>NUCLEOTIDE SEQUENCE</scope>
    <source>
        <strain evidence="22">NBRC 105644</strain>
    </source>
</reference>
<evidence type="ECO:0000256" key="18">
    <source>
        <dbReference type="ARBA" id="ARBA00029586"/>
    </source>
</evidence>
<dbReference type="CDD" id="cd03467">
    <property type="entry name" value="Rieske"/>
    <property type="match status" value="1"/>
</dbReference>
<evidence type="ECO:0000313" key="22">
    <source>
        <dbReference type="EMBL" id="GIJ50523.1"/>
    </source>
</evidence>
<feature type="transmembrane region" description="Helical" evidence="20">
    <location>
        <begin position="62"/>
        <end position="85"/>
    </location>
</feature>
<evidence type="ECO:0000256" key="17">
    <source>
        <dbReference type="ARBA" id="ARBA00023157"/>
    </source>
</evidence>
<sequence length="364" mass="39830">MSGADTQVRHGNDEAVDVSDPRLSRFDLVREGARRDGVEIVHYAPRFPVPGTKAEKRVERTIALFFMLTGLFATAFVVIFVAWHWEWHPGNNAGSWFTPLLGVSLALMLFCVGAAIIVFAKKLLPEEVAVQERHDGASPRDEQVLTGATLLNMADEAGLGRRPLLKGAIALGLAPVAAVPLVALGGMIDDPHDEDMYHKTGFDPEANGGNKVRLMRENLTPVRPEEISAGGQITVFPAIPHGATNQHADSPTLLIHLRQTDADELRRNLGHVPINEGDMYGNYVAYSKICTHAGCPASLYEQQTNRLLCPCHQSQFSITDNARPVFGPATRRLPMLPLEVDSEGFFVAKSDFEVPIGPGFWERA</sequence>
<dbReference type="InterPro" id="IPR014349">
    <property type="entry name" value="Rieske_Fe-S_prot"/>
</dbReference>
<keyword evidence="14" id="KW-0408">Iron</keyword>
<keyword evidence="13" id="KW-0560">Oxidoreductase</keyword>
<dbReference type="Gene3D" id="2.102.10.10">
    <property type="entry name" value="Rieske [2Fe-2S] iron-sulphur domain"/>
    <property type="match status" value="1"/>
</dbReference>
<comment type="subcellular location">
    <subcellularLocation>
        <location evidence="2">Cell membrane</location>
        <topology evidence="2">Multi-pass membrane protein</topology>
    </subcellularLocation>
</comment>
<evidence type="ECO:0000256" key="1">
    <source>
        <dbReference type="ARBA" id="ARBA00002494"/>
    </source>
</evidence>
<gene>
    <name evidence="22" type="ORF">Val02_74090</name>
</gene>
<dbReference type="GO" id="GO:0051537">
    <property type="term" value="F:2 iron, 2 sulfur cluster binding"/>
    <property type="evidence" value="ECO:0007669"/>
    <property type="project" value="UniProtKB-KW"/>
</dbReference>
<evidence type="ECO:0000256" key="6">
    <source>
        <dbReference type="ARBA" id="ARBA00022475"/>
    </source>
</evidence>
<dbReference type="Pfam" id="PF19297">
    <property type="entry name" value="QcrA_N"/>
    <property type="match status" value="1"/>
</dbReference>
<evidence type="ECO:0000256" key="3">
    <source>
        <dbReference type="ARBA" id="ARBA00010651"/>
    </source>
</evidence>
<organism evidence="22 23">
    <name type="scientific">Virgisporangium aliadipatigenens</name>
    <dbReference type="NCBI Taxonomy" id="741659"/>
    <lineage>
        <taxon>Bacteria</taxon>
        <taxon>Bacillati</taxon>
        <taxon>Actinomycetota</taxon>
        <taxon>Actinomycetes</taxon>
        <taxon>Micromonosporales</taxon>
        <taxon>Micromonosporaceae</taxon>
        <taxon>Virgisporangium</taxon>
    </lineage>
</organism>
<evidence type="ECO:0000259" key="21">
    <source>
        <dbReference type="PROSITE" id="PS51296"/>
    </source>
</evidence>
<evidence type="ECO:0000256" key="4">
    <source>
        <dbReference type="ARBA" id="ARBA00015816"/>
    </source>
</evidence>
<evidence type="ECO:0000256" key="5">
    <source>
        <dbReference type="ARBA" id="ARBA00022448"/>
    </source>
</evidence>
<keyword evidence="10" id="KW-0479">Metal-binding</keyword>
<keyword evidence="7" id="KW-0679">Respiratory chain</keyword>
<protein>
    <recommendedName>
        <fullName evidence="4">Cytochrome bc1 complex Rieske iron-sulfur subunit</fullName>
    </recommendedName>
    <alternativeName>
        <fullName evidence="18">Cytochrome bc1 reductase complex subunit QcrA</fullName>
    </alternativeName>
    <alternativeName>
        <fullName evidence="19">Rieske iron-sulfur protein</fullName>
    </alternativeName>
</protein>
<dbReference type="GO" id="GO:0016705">
    <property type="term" value="F:oxidoreductase activity, acting on paired donors, with incorporation or reduction of molecular oxygen"/>
    <property type="evidence" value="ECO:0007669"/>
    <property type="project" value="UniProtKB-ARBA"/>
</dbReference>
<evidence type="ECO:0000256" key="8">
    <source>
        <dbReference type="ARBA" id="ARBA00022692"/>
    </source>
</evidence>
<keyword evidence="15" id="KW-0411">Iron-sulfur</keyword>
<proteinExistence type="inferred from homology"/>
<keyword evidence="8 20" id="KW-0812">Transmembrane</keyword>
<dbReference type="SUPFAM" id="SSF50022">
    <property type="entry name" value="ISP domain"/>
    <property type="match status" value="1"/>
</dbReference>
<dbReference type="InterPro" id="IPR036922">
    <property type="entry name" value="Rieske_2Fe-2S_sf"/>
</dbReference>
<dbReference type="Pfam" id="PF00355">
    <property type="entry name" value="Rieske"/>
    <property type="match status" value="1"/>
</dbReference>
<evidence type="ECO:0000256" key="11">
    <source>
        <dbReference type="ARBA" id="ARBA00022982"/>
    </source>
</evidence>
<comment type="caution">
    <text evidence="22">The sequence shown here is derived from an EMBL/GenBank/DDBJ whole genome shotgun (WGS) entry which is preliminary data.</text>
</comment>
<comment type="function">
    <text evidence="1">Iron-sulfur subunit of the cytochrome bc1 complex, an essential component of the respiratory electron transport chain required for ATP synthesis. The bc1 complex catalyzes the oxidation of menaquinol and the reduction of cytochrome c in the respiratory chain. The bc1 complex operates through a Q-cycle mechanism that couples electron transfer to generation of the proton gradient that drives ATP synthesis.</text>
</comment>
<dbReference type="PROSITE" id="PS51296">
    <property type="entry name" value="RIESKE"/>
    <property type="match status" value="1"/>
</dbReference>
<evidence type="ECO:0000256" key="12">
    <source>
        <dbReference type="ARBA" id="ARBA00022989"/>
    </source>
</evidence>
<evidence type="ECO:0000256" key="16">
    <source>
        <dbReference type="ARBA" id="ARBA00023136"/>
    </source>
</evidence>
<dbReference type="EMBL" id="BOPF01000036">
    <property type="protein sequence ID" value="GIJ50523.1"/>
    <property type="molecule type" value="Genomic_DNA"/>
</dbReference>
<evidence type="ECO:0000256" key="10">
    <source>
        <dbReference type="ARBA" id="ARBA00022723"/>
    </source>
</evidence>
<dbReference type="PANTHER" id="PTHR10134">
    <property type="entry name" value="CYTOCHROME B-C1 COMPLEX SUBUNIT RIESKE, MITOCHONDRIAL"/>
    <property type="match status" value="1"/>
</dbReference>
<dbReference type="InterPro" id="IPR045603">
    <property type="entry name" value="QcrA_N"/>
</dbReference>
<evidence type="ECO:0000256" key="14">
    <source>
        <dbReference type="ARBA" id="ARBA00023004"/>
    </source>
</evidence>
<dbReference type="GO" id="GO:0005886">
    <property type="term" value="C:plasma membrane"/>
    <property type="evidence" value="ECO:0007669"/>
    <property type="project" value="UniProtKB-SubCell"/>
</dbReference>
<evidence type="ECO:0000256" key="2">
    <source>
        <dbReference type="ARBA" id="ARBA00004651"/>
    </source>
</evidence>
<dbReference type="RefSeq" id="WP_203903944.1">
    <property type="nucleotide sequence ID" value="NZ_BOPF01000036.1"/>
</dbReference>
<evidence type="ECO:0000256" key="19">
    <source>
        <dbReference type="ARBA" id="ARBA00032409"/>
    </source>
</evidence>
<evidence type="ECO:0000256" key="7">
    <source>
        <dbReference type="ARBA" id="ARBA00022660"/>
    </source>
</evidence>
<keyword evidence="6" id="KW-1003">Cell membrane</keyword>
<dbReference type="GO" id="GO:0004497">
    <property type="term" value="F:monooxygenase activity"/>
    <property type="evidence" value="ECO:0007669"/>
    <property type="project" value="UniProtKB-ARBA"/>
</dbReference>
<accession>A0A8J3YU52</accession>
<keyword evidence="11" id="KW-0249">Electron transport</keyword>
<dbReference type="InterPro" id="IPR017941">
    <property type="entry name" value="Rieske_2Fe-2S"/>
</dbReference>
<feature type="transmembrane region" description="Helical" evidence="20">
    <location>
        <begin position="168"/>
        <end position="188"/>
    </location>
</feature>